<proteinExistence type="predicted"/>
<name>A0A1H3LQJ6_9RHOB</name>
<gene>
    <name evidence="1" type="ORF">SAMN05444340_11412</name>
</gene>
<organism evidence="1 2">
    <name type="scientific">Citreimonas salinaria</name>
    <dbReference type="NCBI Taxonomy" id="321339"/>
    <lineage>
        <taxon>Bacteria</taxon>
        <taxon>Pseudomonadati</taxon>
        <taxon>Pseudomonadota</taxon>
        <taxon>Alphaproteobacteria</taxon>
        <taxon>Rhodobacterales</taxon>
        <taxon>Roseobacteraceae</taxon>
        <taxon>Citreimonas</taxon>
    </lineage>
</organism>
<reference evidence="1 2" key="1">
    <citation type="submission" date="2016-10" db="EMBL/GenBank/DDBJ databases">
        <authorList>
            <person name="de Groot N.N."/>
        </authorList>
    </citation>
    <scope>NUCLEOTIDE SEQUENCE [LARGE SCALE GENOMIC DNA]</scope>
    <source>
        <strain evidence="1 2">DSM 26880</strain>
    </source>
</reference>
<dbReference type="EMBL" id="FNPF01000014">
    <property type="protein sequence ID" value="SDY66837.1"/>
    <property type="molecule type" value="Genomic_DNA"/>
</dbReference>
<accession>A0A1H3LQJ6</accession>
<dbReference type="Proteomes" id="UP000199286">
    <property type="component" value="Unassembled WGS sequence"/>
</dbReference>
<keyword evidence="2" id="KW-1185">Reference proteome</keyword>
<evidence type="ECO:0000313" key="2">
    <source>
        <dbReference type="Proteomes" id="UP000199286"/>
    </source>
</evidence>
<sequence>MPQAAIRAKRRGANFPFDSRNAAVIVPPMTKIGHIPLATRPGGLRAGAVRLLLIRL</sequence>
<dbReference type="STRING" id="321339.SAMN05444340_11412"/>
<dbReference type="AlphaFoldDB" id="A0A1H3LQJ6"/>
<evidence type="ECO:0000313" key="1">
    <source>
        <dbReference type="EMBL" id="SDY66837.1"/>
    </source>
</evidence>
<protein>
    <submittedName>
        <fullName evidence="1">Uncharacterized protein</fullName>
    </submittedName>
</protein>